<name>A0A6N3JXQ6_9ACTN</name>
<proteinExistence type="predicted"/>
<dbReference type="Proteomes" id="UP000253958">
    <property type="component" value="Chromosome"/>
</dbReference>
<protein>
    <submittedName>
        <fullName evidence="1">Uncharacterized protein</fullName>
    </submittedName>
</protein>
<dbReference type="RefSeq" id="WP_114919385.1">
    <property type="nucleotide sequence ID" value="NZ_CP031263.1"/>
</dbReference>
<accession>A0A6N3JXQ6</accession>
<evidence type="ECO:0000313" key="2">
    <source>
        <dbReference type="Proteomes" id="UP000253958"/>
    </source>
</evidence>
<gene>
    <name evidence="1" type="ORF">DVH21_11095</name>
</gene>
<evidence type="ECO:0000313" key="1">
    <source>
        <dbReference type="EMBL" id="AXH90431.1"/>
    </source>
</evidence>
<dbReference type="AlphaFoldDB" id="A0A6N3JXQ6"/>
<sequence>MTIHVVDVQHFTHTCPAWPDEPHPYDTRRAIVDITPGGPCRTPVTIRCGQVTITIACHRHEPADRQCGACRLIVTTRRITEVFMGHHGPDHTRHLDEVSA</sequence>
<dbReference type="EMBL" id="CP031263">
    <property type="protein sequence ID" value="AXH90431.1"/>
    <property type="molecule type" value="Genomic_DNA"/>
</dbReference>
<reference evidence="1 2" key="1">
    <citation type="submission" date="2018-07" db="EMBL/GenBank/DDBJ databases">
        <authorList>
            <person name="Ye Y."/>
        </authorList>
    </citation>
    <scope>NUCLEOTIDE SEQUENCE [LARGE SCALE GENOMIC DNA]</scope>
    <source>
        <strain evidence="2">H14(2018)</strain>
    </source>
</reference>
<reference evidence="1 2" key="2">
    <citation type="submission" date="2018-08" db="EMBL/GenBank/DDBJ databases">
        <title>Streptomyces kandeliansis sp. nov., an endophytic bacterium isolated from mangrove plant.</title>
        <authorList>
            <person name="Wang R."/>
        </authorList>
    </citation>
    <scope>NUCLEOTIDE SEQUENCE [LARGE SCALE GENOMIC DNA]</scope>
    <source>
        <strain evidence="2">H14(2018)</strain>
    </source>
</reference>
<organism evidence="1 2">
    <name type="scientific">Micromonospora aurantiaca</name>
    <name type="common">nom. illeg.</name>
    <dbReference type="NCBI Taxonomy" id="47850"/>
    <lineage>
        <taxon>Bacteria</taxon>
        <taxon>Bacillati</taxon>
        <taxon>Actinomycetota</taxon>
        <taxon>Actinomycetes</taxon>
        <taxon>Micromonosporales</taxon>
        <taxon>Micromonosporaceae</taxon>
        <taxon>Micromonospora</taxon>
    </lineage>
</organism>